<gene>
    <name evidence="2" type="ORF">UW44_C0013G0019</name>
</gene>
<protein>
    <submittedName>
        <fullName evidence="2">Uncharacterized protein</fullName>
    </submittedName>
</protein>
<accession>A0A0G1KTS2</accession>
<dbReference type="STRING" id="1618387.UW44_C0013G0019"/>
<sequence length="846" mass="94068">MSEQGFFPGDPRSRAELARVGGVPEAPVVKAENPNKPIEGELVGDMTEAVHEKGRTRQQVLDDLKTIGNRMNPVERDGLVRKLKEEGVSLPDNINEDSPNGAWERWRLREAVGYVDGTFTPKTRQPGGGNVGWENEEKAVSYLESLGVDFGGDVADDGEETKKNEPSAEKPKVKPGPGGAVAELDAALRDYLDMPDGKTKSDLVQAFMKKNGDKVSSTLRKEALAALSINERSASPGEALREIVEMQVDASFKKTLLGNWIRTHGKNAGEALLQEAARFKNSLETIGSEIELDEMSEVDMRERMIAEVVKLSPESNIDTQFDIFLKSQISRMGRVNGKFSENVEELWKKEFVARAELQMASGFWFELAASQQKKALEEASTKSVDRCRKLSRSTYEWLATQNELKFRKRDASGSVVGIDMTTGENGIKIEKEYSNQIDNSLKIIYDKIHLSSGALNLWDISTAATLNEEIQKIVDENPRISKDAAIMAWQLAVAECWGADRGFGFISHPVFKLVHPDTQRDFIARDGTRPVPGGTRLLVEYRQLHDGLMPPSGVNVFTVETPVSWTKPGFDLWTNRGGREAAMRGNYLKSFLEVIHHPFVGGRLTIEGGVEIPGRAFEDTYLPQTELMNQIGKGATAWTAMEELGKADPTKAAPELLTAFRDAMADATQRHEPWSYKIADRFVIARKKLGPVLFEWAKSVMWQGSWANPSNASKERLVMPVATQNELFLEILNNFLSDGECRLSAQVVGKPAGYGGILGFGLPRNQSNEMAIQFIKWFNKTIQGANVNALVYKRVKGKDGKKYGNTVSAERKKKDAANDMLQGVDTEALLYGAKSLFVEENRWWRK</sequence>
<evidence type="ECO:0000313" key="2">
    <source>
        <dbReference type="EMBL" id="KKT51299.1"/>
    </source>
</evidence>
<name>A0A0G1KTS2_9BACT</name>
<feature type="region of interest" description="Disordered" evidence="1">
    <location>
        <begin position="1"/>
        <end position="39"/>
    </location>
</feature>
<feature type="region of interest" description="Disordered" evidence="1">
    <location>
        <begin position="151"/>
        <end position="179"/>
    </location>
</feature>
<dbReference type="EMBL" id="LCIH01000013">
    <property type="protein sequence ID" value="KKT51299.1"/>
    <property type="molecule type" value="Genomic_DNA"/>
</dbReference>
<evidence type="ECO:0000256" key="1">
    <source>
        <dbReference type="SAM" id="MobiDB-lite"/>
    </source>
</evidence>
<evidence type="ECO:0000313" key="3">
    <source>
        <dbReference type="Proteomes" id="UP000034006"/>
    </source>
</evidence>
<feature type="compositionally biased region" description="Basic and acidic residues" evidence="1">
    <location>
        <begin position="160"/>
        <end position="172"/>
    </location>
</feature>
<proteinExistence type="predicted"/>
<dbReference type="AlphaFoldDB" id="A0A0G1KTS2"/>
<reference evidence="2 3" key="1">
    <citation type="journal article" date="2015" name="Nature">
        <title>rRNA introns, odd ribosomes, and small enigmatic genomes across a large radiation of phyla.</title>
        <authorList>
            <person name="Brown C.T."/>
            <person name="Hug L.A."/>
            <person name="Thomas B.C."/>
            <person name="Sharon I."/>
            <person name="Castelle C.J."/>
            <person name="Singh A."/>
            <person name="Wilkins M.J."/>
            <person name="Williams K.H."/>
            <person name="Banfield J.F."/>
        </authorList>
    </citation>
    <scope>NUCLEOTIDE SEQUENCE [LARGE SCALE GENOMIC DNA]</scope>
</reference>
<comment type="caution">
    <text evidence="2">The sequence shown here is derived from an EMBL/GenBank/DDBJ whole genome shotgun (WGS) entry which is preliminary data.</text>
</comment>
<organism evidence="2 3">
    <name type="scientific">Candidatus Collierbacteria bacterium GW2011_GWB2_44_22</name>
    <dbReference type="NCBI Taxonomy" id="1618387"/>
    <lineage>
        <taxon>Bacteria</taxon>
        <taxon>Candidatus Collieribacteriota</taxon>
    </lineage>
</organism>
<dbReference type="Proteomes" id="UP000034006">
    <property type="component" value="Unassembled WGS sequence"/>
</dbReference>